<comment type="caution">
    <text evidence="1">The sequence shown here is derived from an EMBL/GenBank/DDBJ whole genome shotgun (WGS) entry which is preliminary data.</text>
</comment>
<dbReference type="InterPro" id="IPR035959">
    <property type="entry name" value="RutC-like_sf"/>
</dbReference>
<dbReference type="EMBL" id="RHHB01000007">
    <property type="protein sequence ID" value="RNB50619.1"/>
    <property type="molecule type" value="Genomic_DNA"/>
</dbReference>
<dbReference type="Pfam" id="PF01042">
    <property type="entry name" value="Ribonuc_L-PSP"/>
    <property type="match status" value="1"/>
</dbReference>
<sequence length="159" mass="16608">MTSTPQASTVVGRRLMDAGYVLPAVPEPRADYLPAKTVGDFVFLSGQVPFVDDELQVRGRVGDEVSEEDGTNQAALAALNALSAAHRHLGGLDDVDVASMTVYVASAPNFSNQHLVANGASKVVGVAFGPHPRTSVGVTALPLDAAVEVQLVLRLRHAP</sequence>
<accession>A0A3M8AHR5</accession>
<dbReference type="InterPro" id="IPR006175">
    <property type="entry name" value="YjgF/YER057c/UK114"/>
</dbReference>
<dbReference type="OrthoDB" id="4548938at2"/>
<evidence type="ECO:0000313" key="1">
    <source>
        <dbReference type="EMBL" id="RNB50619.1"/>
    </source>
</evidence>
<protein>
    <submittedName>
        <fullName evidence="1">RidA family protein</fullName>
    </submittedName>
</protein>
<keyword evidence="2" id="KW-1185">Reference proteome</keyword>
<proteinExistence type="predicted"/>
<dbReference type="PANTHER" id="PTHR43760:SF1">
    <property type="entry name" value="ENDORIBONUCLEASE L-PSP_CHORISMATE MUTASE-LIKE DOMAIN-CONTAINING PROTEIN"/>
    <property type="match status" value="1"/>
</dbReference>
<gene>
    <name evidence="1" type="ORF">EDM22_06325</name>
</gene>
<reference evidence="1 2" key="1">
    <citation type="submission" date="2018-10" db="EMBL/GenBank/DDBJ databases">
        <title>Isolation, diversity and antibacterial activity of antinobacteria from the wheat rhizosphere soil.</title>
        <authorList>
            <person name="Sun T."/>
        </authorList>
    </citation>
    <scope>NUCLEOTIDE SEQUENCE [LARGE SCALE GENOMIC DNA]</scope>
    <source>
        <strain evidence="1 2">SJ-23</strain>
    </source>
</reference>
<dbReference type="InterPro" id="IPR013813">
    <property type="entry name" value="Endoribo_LPSP/chorism_mut-like"/>
</dbReference>
<evidence type="ECO:0000313" key="2">
    <source>
        <dbReference type="Proteomes" id="UP000275048"/>
    </source>
</evidence>
<dbReference type="SUPFAM" id="SSF55298">
    <property type="entry name" value="YjgF-like"/>
    <property type="match status" value="1"/>
</dbReference>
<dbReference type="PANTHER" id="PTHR43760">
    <property type="entry name" value="ENDORIBONUCLEASE-RELATED"/>
    <property type="match status" value="1"/>
</dbReference>
<dbReference type="CDD" id="cd02199">
    <property type="entry name" value="YjgF_YER057c_UK114_like_1"/>
    <property type="match status" value="1"/>
</dbReference>
<dbReference type="Gene3D" id="3.30.1330.40">
    <property type="entry name" value="RutC-like"/>
    <property type="match status" value="1"/>
</dbReference>
<organism evidence="1 2">
    <name type="scientific">Agromyces tardus</name>
    <dbReference type="NCBI Taxonomy" id="2583849"/>
    <lineage>
        <taxon>Bacteria</taxon>
        <taxon>Bacillati</taxon>
        <taxon>Actinomycetota</taxon>
        <taxon>Actinomycetes</taxon>
        <taxon>Micrococcales</taxon>
        <taxon>Microbacteriaceae</taxon>
        <taxon>Agromyces</taxon>
    </lineage>
</organism>
<dbReference type="AlphaFoldDB" id="A0A3M8AHR5"/>
<name>A0A3M8AHR5_9MICO</name>
<dbReference type="RefSeq" id="WP_122936220.1">
    <property type="nucleotide sequence ID" value="NZ_JBHSNT010000068.1"/>
</dbReference>
<dbReference type="Proteomes" id="UP000275048">
    <property type="component" value="Unassembled WGS sequence"/>
</dbReference>